<protein>
    <submittedName>
        <fullName evidence="2">Uncharacterized protein</fullName>
    </submittedName>
</protein>
<dbReference type="EMBL" id="JABFUD020000007">
    <property type="protein sequence ID" value="KAI5077497.1"/>
    <property type="molecule type" value="Genomic_DNA"/>
</dbReference>
<keyword evidence="1" id="KW-1133">Transmembrane helix</keyword>
<comment type="caution">
    <text evidence="2">The sequence shown here is derived from an EMBL/GenBank/DDBJ whole genome shotgun (WGS) entry which is preliminary data.</text>
</comment>
<evidence type="ECO:0000313" key="3">
    <source>
        <dbReference type="Proteomes" id="UP000886520"/>
    </source>
</evidence>
<dbReference type="AlphaFoldDB" id="A0A9D4ZKT3"/>
<accession>A0A9D4ZKT3</accession>
<sequence length="74" mass="8630">MDTLEDSRDTGRQLMMWMALLMDSLAYLQNLVLILRLLGVWYPARIRSQPLVRGIYITGYGLIWGIVLGWEHHV</sequence>
<evidence type="ECO:0000313" key="2">
    <source>
        <dbReference type="EMBL" id="KAI5077497.1"/>
    </source>
</evidence>
<gene>
    <name evidence="2" type="ORF">GOP47_0007321</name>
</gene>
<feature type="transmembrane region" description="Helical" evidence="1">
    <location>
        <begin position="14"/>
        <end position="39"/>
    </location>
</feature>
<keyword evidence="1" id="KW-0812">Transmembrane</keyword>
<proteinExistence type="predicted"/>
<reference evidence="2" key="1">
    <citation type="submission" date="2021-01" db="EMBL/GenBank/DDBJ databases">
        <title>Adiantum capillus-veneris genome.</title>
        <authorList>
            <person name="Fang Y."/>
            <person name="Liao Q."/>
        </authorList>
    </citation>
    <scope>NUCLEOTIDE SEQUENCE</scope>
    <source>
        <strain evidence="2">H3</strain>
        <tissue evidence="2">Leaf</tissue>
    </source>
</reference>
<name>A0A9D4ZKT3_ADICA</name>
<dbReference type="Proteomes" id="UP000886520">
    <property type="component" value="Chromosome 7"/>
</dbReference>
<keyword evidence="3" id="KW-1185">Reference proteome</keyword>
<organism evidence="2 3">
    <name type="scientific">Adiantum capillus-veneris</name>
    <name type="common">Maidenhair fern</name>
    <dbReference type="NCBI Taxonomy" id="13818"/>
    <lineage>
        <taxon>Eukaryota</taxon>
        <taxon>Viridiplantae</taxon>
        <taxon>Streptophyta</taxon>
        <taxon>Embryophyta</taxon>
        <taxon>Tracheophyta</taxon>
        <taxon>Polypodiopsida</taxon>
        <taxon>Polypodiidae</taxon>
        <taxon>Polypodiales</taxon>
        <taxon>Pteridineae</taxon>
        <taxon>Pteridaceae</taxon>
        <taxon>Vittarioideae</taxon>
        <taxon>Adiantum</taxon>
    </lineage>
</organism>
<feature type="transmembrane region" description="Helical" evidence="1">
    <location>
        <begin position="51"/>
        <end position="70"/>
    </location>
</feature>
<evidence type="ECO:0000256" key="1">
    <source>
        <dbReference type="SAM" id="Phobius"/>
    </source>
</evidence>
<keyword evidence="1" id="KW-0472">Membrane</keyword>